<dbReference type="CDD" id="cd00403">
    <property type="entry name" value="Ribosomal_L1"/>
    <property type="match status" value="1"/>
</dbReference>
<dbReference type="Pfam" id="PF00687">
    <property type="entry name" value="Ribosomal_L1"/>
    <property type="match status" value="2"/>
</dbReference>
<dbReference type="PANTHER" id="PTHR36427">
    <property type="entry name" value="54S RIBOSOMAL PROTEIN L1, MITOCHONDRIAL"/>
    <property type="match status" value="1"/>
</dbReference>
<evidence type="ECO:0000256" key="2">
    <source>
        <dbReference type="ARBA" id="ARBA00022980"/>
    </source>
</evidence>
<dbReference type="InterPro" id="IPR016095">
    <property type="entry name" value="Ribosomal_uL1_3-a/b-sand"/>
</dbReference>
<evidence type="ECO:0000256" key="3">
    <source>
        <dbReference type="ARBA" id="ARBA00023274"/>
    </source>
</evidence>
<dbReference type="VEuPathDB" id="VectorBase:LLOJ005303"/>
<organism evidence="4 5">
    <name type="scientific">Lutzomyia longipalpis</name>
    <name type="common">Sand fly</name>
    <dbReference type="NCBI Taxonomy" id="7200"/>
    <lineage>
        <taxon>Eukaryota</taxon>
        <taxon>Metazoa</taxon>
        <taxon>Ecdysozoa</taxon>
        <taxon>Arthropoda</taxon>
        <taxon>Hexapoda</taxon>
        <taxon>Insecta</taxon>
        <taxon>Pterygota</taxon>
        <taxon>Neoptera</taxon>
        <taxon>Endopterygota</taxon>
        <taxon>Diptera</taxon>
        <taxon>Nematocera</taxon>
        <taxon>Psychodoidea</taxon>
        <taxon>Psychodidae</taxon>
        <taxon>Lutzomyia</taxon>
        <taxon>Lutzomyia</taxon>
    </lineage>
</organism>
<keyword evidence="3" id="KW-0687">Ribonucleoprotein</keyword>
<dbReference type="EMBL" id="AJWK01016832">
    <property type="status" value="NOT_ANNOTATED_CDS"/>
    <property type="molecule type" value="Genomic_DNA"/>
</dbReference>
<name>A0A1B0CL16_LUTLO</name>
<dbReference type="EMBL" id="AJWK01016831">
    <property type="status" value="NOT_ANNOTATED_CDS"/>
    <property type="molecule type" value="Genomic_DNA"/>
</dbReference>
<dbReference type="GO" id="GO:0005840">
    <property type="term" value="C:ribosome"/>
    <property type="evidence" value="ECO:0007669"/>
    <property type="project" value="UniProtKB-KW"/>
</dbReference>
<dbReference type="VEuPathDB" id="VectorBase:LLONM1_008317"/>
<dbReference type="Gene3D" id="3.30.190.20">
    <property type="match status" value="1"/>
</dbReference>
<dbReference type="Gene3D" id="3.40.50.790">
    <property type="match status" value="2"/>
</dbReference>
<dbReference type="AlphaFoldDB" id="A0A1B0CL16"/>
<keyword evidence="2" id="KW-0689">Ribosomal protein</keyword>
<dbReference type="Proteomes" id="UP000092461">
    <property type="component" value="Unassembled WGS sequence"/>
</dbReference>
<dbReference type="EMBL" id="AJWK01016834">
    <property type="status" value="NOT_ANNOTATED_CDS"/>
    <property type="molecule type" value="Genomic_DNA"/>
</dbReference>
<comment type="similarity">
    <text evidence="1">Belongs to the universal ribosomal protein uL1 family.</text>
</comment>
<evidence type="ECO:0000313" key="4">
    <source>
        <dbReference type="EnsemblMetazoa" id="LLOJ005303-PA"/>
    </source>
</evidence>
<accession>A0A1B0CL16</accession>
<dbReference type="EnsemblMetazoa" id="LLOJ005303-RA">
    <property type="protein sequence ID" value="LLOJ005303-PA"/>
    <property type="gene ID" value="LLOJ005303"/>
</dbReference>
<sequence length="442" mass="49767">MYNIPNANLDVHIELNMVAEKKTRYIENFHRIAKIEHSFDLGVDRKILVFTKAKEIAQEALAAGASHAGGAELIRDVQNGEVLLSDYHYVLAHPEILPELVTLRGLMKKKFPNPKSGSLGADIPAMVHHFKNGVEYSAVRDENQLDFGLVTTTIGTLNMDIEHLEKNLISILEDLDSVRPKRDGKFISRVLLKSAPSAEQFKIDPFLYVDEVLEKYATKVDAEAEEKKEEAQAGKFCSVNYHYVLAHPEILPELVTLRGLMKKKFPNPKSGSLGADIPAMVHHFKNGVEYSAVRDENQLDFGLVTTTIGTLNMDIEHLEKNLISILKDLDSVRPKRDGKFISRVLLKSAPSAEQFKIDPFLYVDEVLEKYATKNLISILKDLDSVRPKRDGKFISRVLLKSAPSAEQFKIDPFLYVDEVLEKYATKVDAEAEEKKEEAQAVQ</sequence>
<evidence type="ECO:0000256" key="1">
    <source>
        <dbReference type="ARBA" id="ARBA00010531"/>
    </source>
</evidence>
<reference evidence="4" key="1">
    <citation type="submission" date="2020-05" db="UniProtKB">
        <authorList>
            <consortium name="EnsemblMetazoa"/>
        </authorList>
    </citation>
    <scope>IDENTIFICATION</scope>
    <source>
        <strain evidence="4">Jacobina</strain>
    </source>
</reference>
<dbReference type="InterPro" id="IPR023674">
    <property type="entry name" value="Ribosomal_uL1-like"/>
</dbReference>
<proteinExistence type="inferred from homology"/>
<dbReference type="GO" id="GO:1990904">
    <property type="term" value="C:ribonucleoprotein complex"/>
    <property type="evidence" value="ECO:0007669"/>
    <property type="project" value="UniProtKB-KW"/>
</dbReference>
<dbReference type="EMBL" id="AJWK01016833">
    <property type="status" value="NOT_ANNOTATED_CDS"/>
    <property type="molecule type" value="Genomic_DNA"/>
</dbReference>
<dbReference type="SUPFAM" id="SSF56808">
    <property type="entry name" value="Ribosomal protein L1"/>
    <property type="match status" value="2"/>
</dbReference>
<dbReference type="PANTHER" id="PTHR36427:SF3">
    <property type="entry name" value="LARGE RIBOSOMAL SUBUNIT PROTEIN UL1M"/>
    <property type="match status" value="1"/>
</dbReference>
<protein>
    <submittedName>
        <fullName evidence="4">Uncharacterized protein</fullName>
    </submittedName>
</protein>
<dbReference type="InterPro" id="IPR028364">
    <property type="entry name" value="Ribosomal_uL1/biogenesis"/>
</dbReference>
<keyword evidence="5" id="KW-1185">Reference proteome</keyword>
<evidence type="ECO:0000313" key="5">
    <source>
        <dbReference type="Proteomes" id="UP000092461"/>
    </source>
</evidence>